<dbReference type="AlphaFoldDB" id="A0AAN9JQZ7"/>
<reference evidence="1 2" key="1">
    <citation type="submission" date="2024-01" db="EMBL/GenBank/DDBJ databases">
        <title>The genomes of 5 underutilized Papilionoideae crops provide insights into root nodulation and disease resistance.</title>
        <authorList>
            <person name="Yuan L."/>
        </authorList>
    </citation>
    <scope>NUCLEOTIDE SEQUENCE [LARGE SCALE GENOMIC DNA]</scope>
    <source>
        <strain evidence="1">LY-2023</strain>
        <tissue evidence="1">Leaf</tissue>
    </source>
</reference>
<sequence>MLGYIACKVGAHKIVCRSNGIGTILFYFCPFGPTAQTLGTVRGHPSVLSDVKTISHLTHLIQFLPFCFGFSFFTHQKSSSSESCCGGVEAGFGVDPTPE</sequence>
<dbReference type="EMBL" id="JAYKXN010000003">
    <property type="protein sequence ID" value="KAK7302726.1"/>
    <property type="molecule type" value="Genomic_DNA"/>
</dbReference>
<accession>A0AAN9JQZ7</accession>
<name>A0AAN9JQZ7_CLITE</name>
<keyword evidence="2" id="KW-1185">Reference proteome</keyword>
<proteinExistence type="predicted"/>
<gene>
    <name evidence="1" type="ORF">RJT34_13622</name>
</gene>
<organism evidence="1 2">
    <name type="scientific">Clitoria ternatea</name>
    <name type="common">Butterfly pea</name>
    <dbReference type="NCBI Taxonomy" id="43366"/>
    <lineage>
        <taxon>Eukaryota</taxon>
        <taxon>Viridiplantae</taxon>
        <taxon>Streptophyta</taxon>
        <taxon>Embryophyta</taxon>
        <taxon>Tracheophyta</taxon>
        <taxon>Spermatophyta</taxon>
        <taxon>Magnoliopsida</taxon>
        <taxon>eudicotyledons</taxon>
        <taxon>Gunneridae</taxon>
        <taxon>Pentapetalae</taxon>
        <taxon>rosids</taxon>
        <taxon>fabids</taxon>
        <taxon>Fabales</taxon>
        <taxon>Fabaceae</taxon>
        <taxon>Papilionoideae</taxon>
        <taxon>50 kb inversion clade</taxon>
        <taxon>NPAAA clade</taxon>
        <taxon>indigoferoid/millettioid clade</taxon>
        <taxon>Phaseoleae</taxon>
        <taxon>Clitoria</taxon>
    </lineage>
</organism>
<evidence type="ECO:0000313" key="2">
    <source>
        <dbReference type="Proteomes" id="UP001359559"/>
    </source>
</evidence>
<evidence type="ECO:0000313" key="1">
    <source>
        <dbReference type="EMBL" id="KAK7302726.1"/>
    </source>
</evidence>
<dbReference type="Proteomes" id="UP001359559">
    <property type="component" value="Unassembled WGS sequence"/>
</dbReference>
<comment type="caution">
    <text evidence="1">The sequence shown here is derived from an EMBL/GenBank/DDBJ whole genome shotgun (WGS) entry which is preliminary data.</text>
</comment>
<protein>
    <submittedName>
        <fullName evidence="1">Uncharacterized protein</fullName>
    </submittedName>
</protein>